<accession>A0A6C0IZJ3</accession>
<name>A0A6C0IZJ3_9ZZZZ</name>
<protein>
    <submittedName>
        <fullName evidence="1">Uncharacterized protein</fullName>
    </submittedName>
</protein>
<sequence>MTSHNRVPSKRQTTRQFIYQQIEESSADYVVGDRDAFLEKQRFIINQISLNDLAFLITIFQKNTHFRVSTSENYTDVRKCCGLYFSDDGQLVFVAK</sequence>
<organism evidence="1">
    <name type="scientific">viral metagenome</name>
    <dbReference type="NCBI Taxonomy" id="1070528"/>
    <lineage>
        <taxon>unclassified sequences</taxon>
        <taxon>metagenomes</taxon>
        <taxon>organismal metagenomes</taxon>
    </lineage>
</organism>
<reference evidence="1" key="1">
    <citation type="journal article" date="2020" name="Nature">
        <title>Giant virus diversity and host interactions through global metagenomics.</title>
        <authorList>
            <person name="Schulz F."/>
            <person name="Roux S."/>
            <person name="Paez-Espino D."/>
            <person name="Jungbluth S."/>
            <person name="Walsh D.A."/>
            <person name="Denef V.J."/>
            <person name="McMahon K.D."/>
            <person name="Konstantinidis K.T."/>
            <person name="Eloe-Fadrosh E.A."/>
            <person name="Kyrpides N.C."/>
            <person name="Woyke T."/>
        </authorList>
    </citation>
    <scope>NUCLEOTIDE SEQUENCE</scope>
    <source>
        <strain evidence="1">GVMAG-M-3300024510-1</strain>
    </source>
</reference>
<dbReference type="AlphaFoldDB" id="A0A6C0IZJ3"/>
<evidence type="ECO:0000313" key="1">
    <source>
        <dbReference type="EMBL" id="QHT96933.1"/>
    </source>
</evidence>
<proteinExistence type="predicted"/>
<dbReference type="EMBL" id="MN740271">
    <property type="protein sequence ID" value="QHT96933.1"/>
    <property type="molecule type" value="Genomic_DNA"/>
</dbReference>